<protein>
    <recommendedName>
        <fullName evidence="1">ATPase BadF/BadG/BcrA/BcrD type domain-containing protein</fullName>
    </recommendedName>
</protein>
<evidence type="ECO:0000259" key="1">
    <source>
        <dbReference type="Pfam" id="PF01869"/>
    </source>
</evidence>
<proteinExistence type="predicted"/>
<dbReference type="Gene3D" id="3.30.420.40">
    <property type="match status" value="2"/>
</dbReference>
<evidence type="ECO:0000313" key="2">
    <source>
        <dbReference type="EMBL" id="USG63150.1"/>
    </source>
</evidence>
<sequence>MPDTPTYLAGDCGGTHCRIRLYDQHGNQLAEGTAGPANASLGLDVMMAAIIDASEDALTKLSSTQIALSSLKAGLAIAGLVNESLRRKFCEMDHPFASLCAETDAFVARLGAFGTKDGALLITGTGSCGFGVVQTQSFYVGGWGFSISDQGSGARLGQLAIRRAVQAFDAIRPSSPLCEEILKSLGGTAASAHHWALTAHPADYGNFATVVFAHADQGDPVADQLLTEIATEIDELVSALVNKGSKNIYHMGGLSGAIHSRLSDETVRYLVEPEGDTFDGALLLIKEKLGLTNSHSQVP</sequence>
<dbReference type="InterPro" id="IPR052519">
    <property type="entry name" value="Euk-type_GlcNAc_Kinase"/>
</dbReference>
<organism evidence="2 3">
    <name type="scientific">Sneathiella marina</name>
    <dbReference type="NCBI Taxonomy" id="2950108"/>
    <lineage>
        <taxon>Bacteria</taxon>
        <taxon>Pseudomonadati</taxon>
        <taxon>Pseudomonadota</taxon>
        <taxon>Alphaproteobacteria</taxon>
        <taxon>Sneathiellales</taxon>
        <taxon>Sneathiellaceae</taxon>
        <taxon>Sneathiella</taxon>
    </lineage>
</organism>
<dbReference type="Proteomes" id="UP001056291">
    <property type="component" value="Chromosome"/>
</dbReference>
<gene>
    <name evidence="2" type="ORF">NBZ79_09195</name>
</gene>
<dbReference type="CDD" id="cd24082">
    <property type="entry name" value="ASKHA_NBD_GspK-like"/>
    <property type="match status" value="1"/>
</dbReference>
<dbReference type="InterPro" id="IPR002731">
    <property type="entry name" value="ATPase_BadF"/>
</dbReference>
<feature type="domain" description="ATPase BadF/BadG/BcrA/BcrD type" evidence="1">
    <location>
        <begin position="11"/>
        <end position="282"/>
    </location>
</feature>
<dbReference type="PANTHER" id="PTHR43190:SF3">
    <property type="entry name" value="N-ACETYL-D-GLUCOSAMINE KINASE"/>
    <property type="match status" value="1"/>
</dbReference>
<dbReference type="EMBL" id="CP098747">
    <property type="protein sequence ID" value="USG63150.1"/>
    <property type="molecule type" value="Genomic_DNA"/>
</dbReference>
<keyword evidence="3" id="KW-1185">Reference proteome</keyword>
<dbReference type="PANTHER" id="PTHR43190">
    <property type="entry name" value="N-ACETYL-D-GLUCOSAMINE KINASE"/>
    <property type="match status" value="1"/>
</dbReference>
<dbReference type="Pfam" id="PF01869">
    <property type="entry name" value="BcrAD_BadFG"/>
    <property type="match status" value="1"/>
</dbReference>
<name>A0ABY4W7J4_9PROT</name>
<reference evidence="2" key="1">
    <citation type="submission" date="2022-06" db="EMBL/GenBank/DDBJ databases">
        <title>Sneathiella actinostolidae sp. nov., isolated from a sea anemonein the Western Pacific Ocean.</title>
        <authorList>
            <person name="Wei M.J."/>
        </authorList>
    </citation>
    <scope>NUCLEOTIDE SEQUENCE</scope>
    <source>
        <strain evidence="2">PHK-P5</strain>
    </source>
</reference>
<dbReference type="SUPFAM" id="SSF53067">
    <property type="entry name" value="Actin-like ATPase domain"/>
    <property type="match status" value="2"/>
</dbReference>
<evidence type="ECO:0000313" key="3">
    <source>
        <dbReference type="Proteomes" id="UP001056291"/>
    </source>
</evidence>
<dbReference type="RefSeq" id="WP_251937774.1">
    <property type="nucleotide sequence ID" value="NZ_CP098747.1"/>
</dbReference>
<accession>A0ABY4W7J4</accession>
<dbReference type="InterPro" id="IPR043129">
    <property type="entry name" value="ATPase_NBD"/>
</dbReference>